<dbReference type="InterPro" id="IPR036909">
    <property type="entry name" value="Cyt_c-like_dom_sf"/>
</dbReference>
<gene>
    <name evidence="1" type="ORF">METZ01_LOCUS411027</name>
</gene>
<organism evidence="1">
    <name type="scientific">marine metagenome</name>
    <dbReference type="NCBI Taxonomy" id="408172"/>
    <lineage>
        <taxon>unclassified sequences</taxon>
        <taxon>metagenomes</taxon>
        <taxon>ecological metagenomes</taxon>
    </lineage>
</organism>
<protein>
    <recommendedName>
        <fullName evidence="2">Cytochrome c domain-containing protein</fullName>
    </recommendedName>
</protein>
<evidence type="ECO:0008006" key="2">
    <source>
        <dbReference type="Google" id="ProtNLM"/>
    </source>
</evidence>
<feature type="non-terminal residue" evidence="1">
    <location>
        <position position="1"/>
    </location>
</feature>
<dbReference type="SUPFAM" id="SSF46626">
    <property type="entry name" value="Cytochrome c"/>
    <property type="match status" value="1"/>
</dbReference>
<evidence type="ECO:0000313" key="1">
    <source>
        <dbReference type="EMBL" id="SVD58173.1"/>
    </source>
</evidence>
<reference evidence="1" key="1">
    <citation type="submission" date="2018-05" db="EMBL/GenBank/DDBJ databases">
        <authorList>
            <person name="Lanie J.A."/>
            <person name="Ng W.-L."/>
            <person name="Kazmierczak K.M."/>
            <person name="Andrzejewski T.M."/>
            <person name="Davidsen T.M."/>
            <person name="Wayne K.J."/>
            <person name="Tettelin H."/>
            <person name="Glass J.I."/>
            <person name="Rusch D."/>
            <person name="Podicherti R."/>
            <person name="Tsui H.-C.T."/>
            <person name="Winkler M.E."/>
        </authorList>
    </citation>
    <scope>NUCLEOTIDE SEQUENCE</scope>
</reference>
<sequence length="127" mass="14474">VTFAKDIAPIFQQKCQECHRPDSMAPMSLLTYEESRPWARAIRARVVAREMPPWFLDKTVGIQQFINDVSLTDAEIDAIVRWVDVGAPLGNPAELPTPRQWPDGDRFRLEEELGPPDLVVRSIPFTM</sequence>
<dbReference type="EMBL" id="UINC01159856">
    <property type="protein sequence ID" value="SVD58173.1"/>
    <property type="molecule type" value="Genomic_DNA"/>
</dbReference>
<accession>A0A382WHA2</accession>
<name>A0A382WHA2_9ZZZZ</name>
<feature type="non-terminal residue" evidence="1">
    <location>
        <position position="127"/>
    </location>
</feature>
<dbReference type="AlphaFoldDB" id="A0A382WHA2"/>
<dbReference type="GO" id="GO:0009055">
    <property type="term" value="F:electron transfer activity"/>
    <property type="evidence" value="ECO:0007669"/>
    <property type="project" value="InterPro"/>
</dbReference>
<proteinExistence type="predicted"/>
<dbReference type="GO" id="GO:0020037">
    <property type="term" value="F:heme binding"/>
    <property type="evidence" value="ECO:0007669"/>
    <property type="project" value="InterPro"/>
</dbReference>